<evidence type="ECO:0000313" key="2">
    <source>
        <dbReference type="Proteomes" id="UP000176221"/>
    </source>
</evidence>
<dbReference type="EMBL" id="MHRX01000036">
    <property type="protein sequence ID" value="OHA33041.1"/>
    <property type="molecule type" value="Genomic_DNA"/>
</dbReference>
<name>A0A1G2NCG5_9BACT</name>
<proteinExistence type="predicted"/>
<comment type="caution">
    <text evidence="1">The sequence shown here is derived from an EMBL/GenBank/DDBJ whole genome shotgun (WGS) entry which is preliminary data.</text>
</comment>
<evidence type="ECO:0008006" key="3">
    <source>
        <dbReference type="Google" id="ProtNLM"/>
    </source>
</evidence>
<dbReference type="Proteomes" id="UP000176221">
    <property type="component" value="Unassembled WGS sequence"/>
</dbReference>
<accession>A0A1G2NCG5</accession>
<dbReference type="AlphaFoldDB" id="A0A1G2NCG5"/>
<reference evidence="1 2" key="1">
    <citation type="journal article" date="2016" name="Nat. Commun.">
        <title>Thousands of microbial genomes shed light on interconnected biogeochemical processes in an aquifer system.</title>
        <authorList>
            <person name="Anantharaman K."/>
            <person name="Brown C.T."/>
            <person name="Hug L.A."/>
            <person name="Sharon I."/>
            <person name="Castelle C.J."/>
            <person name="Probst A.J."/>
            <person name="Thomas B.C."/>
            <person name="Singh A."/>
            <person name="Wilkins M.J."/>
            <person name="Karaoz U."/>
            <person name="Brodie E.L."/>
            <person name="Williams K.H."/>
            <person name="Hubbard S.S."/>
            <person name="Banfield J.F."/>
        </authorList>
    </citation>
    <scope>NUCLEOTIDE SEQUENCE [LARGE SCALE GENOMIC DNA]</scope>
</reference>
<dbReference type="SUPFAM" id="SSF48452">
    <property type="entry name" value="TPR-like"/>
    <property type="match status" value="1"/>
</dbReference>
<dbReference type="InterPro" id="IPR011990">
    <property type="entry name" value="TPR-like_helical_dom_sf"/>
</dbReference>
<protein>
    <recommendedName>
        <fullName evidence="3">Tetratricopeptide repeat protein</fullName>
    </recommendedName>
</protein>
<sequence>MSITINQIYNFESKLTKLARTQRYTDGLVLINRLLNTHGMLREILAQKAFFLYHYAAYLRSVGRQTKKRRTLITQNFRDAVNICKQIINKSTEPRDRSLLNVRIYLAQIYAMNGNGTGAKKIAKITYNKFPSSLTAERAADVYRLLNDFRGAIYWYKRAIKLAKKPDEKMIAVIGLAVTYMKNNMNDLALKNAVKALQISRLSKRNMNITLLKQTLCAHFPQLVTC</sequence>
<gene>
    <name evidence="1" type="ORF">A2928_00640</name>
</gene>
<evidence type="ECO:0000313" key="1">
    <source>
        <dbReference type="EMBL" id="OHA33041.1"/>
    </source>
</evidence>
<dbReference type="STRING" id="1802319.A2928_00640"/>
<dbReference type="Gene3D" id="1.25.40.10">
    <property type="entry name" value="Tetratricopeptide repeat domain"/>
    <property type="match status" value="1"/>
</dbReference>
<organism evidence="1 2">
    <name type="scientific">Candidatus Taylorbacteria bacterium RIFCSPLOWO2_01_FULL_45_15b</name>
    <dbReference type="NCBI Taxonomy" id="1802319"/>
    <lineage>
        <taxon>Bacteria</taxon>
        <taxon>Candidatus Tayloriibacteriota</taxon>
    </lineage>
</organism>